<proteinExistence type="predicted"/>
<dbReference type="SUPFAM" id="SSF54427">
    <property type="entry name" value="NTF2-like"/>
    <property type="match status" value="1"/>
</dbReference>
<dbReference type="InterPro" id="IPR032710">
    <property type="entry name" value="NTF2-like_dom_sf"/>
</dbReference>
<evidence type="ECO:0000313" key="3">
    <source>
        <dbReference type="Proteomes" id="UP001516472"/>
    </source>
</evidence>
<comment type="caution">
    <text evidence="2">The sequence shown here is derived from an EMBL/GenBank/DDBJ whole genome shotgun (WGS) entry which is preliminary data.</text>
</comment>
<sequence length="151" mass="16715">MNFQTTVTTVLAIALGATAEARDPAQDERDLLKVEAALCRAFETGDADTLRKSLDKHFTLTDSKGTVTNLDQNLAEVVKRDPVYEVFKNHHQKVRLYGDAAVVTGITTLKGRSGKTQFEGDFQFTDTWVHREGQWKLAASHVTRLSKPAAP</sequence>
<feature type="domain" description="DUF4440" evidence="1">
    <location>
        <begin position="31"/>
        <end position="137"/>
    </location>
</feature>
<accession>A0ABR9PUU8</accession>
<dbReference type="RefSeq" id="WP_193428888.1">
    <property type="nucleotide sequence ID" value="NZ_CBCSIP010000022.1"/>
</dbReference>
<name>A0ABR9PUU8_9BACT</name>
<dbReference type="EMBL" id="JAAIYO010000009">
    <property type="protein sequence ID" value="MBE4751686.1"/>
    <property type="molecule type" value="Genomic_DNA"/>
</dbReference>
<dbReference type="InterPro" id="IPR027843">
    <property type="entry name" value="DUF4440"/>
</dbReference>
<dbReference type="Pfam" id="PF14534">
    <property type="entry name" value="DUF4440"/>
    <property type="match status" value="1"/>
</dbReference>
<reference evidence="2 3" key="1">
    <citation type="submission" date="2020-02" db="EMBL/GenBank/DDBJ databases">
        <authorList>
            <person name="Babadi Z.K."/>
            <person name="Risdian C."/>
            <person name="Ebrahimipour G.H."/>
            <person name="Wink J."/>
        </authorList>
    </citation>
    <scope>NUCLEOTIDE SEQUENCE [LARGE SCALE GENOMIC DNA]</scope>
    <source>
        <strain evidence="2 3">ZKHCc1 1396</strain>
    </source>
</reference>
<dbReference type="Gene3D" id="3.10.450.50">
    <property type="match status" value="1"/>
</dbReference>
<dbReference type="Proteomes" id="UP001516472">
    <property type="component" value="Unassembled WGS sequence"/>
</dbReference>
<organism evidence="2 3">
    <name type="scientific">Corallococcus soli</name>
    <dbReference type="NCBI Taxonomy" id="2710757"/>
    <lineage>
        <taxon>Bacteria</taxon>
        <taxon>Pseudomonadati</taxon>
        <taxon>Myxococcota</taxon>
        <taxon>Myxococcia</taxon>
        <taxon>Myxococcales</taxon>
        <taxon>Cystobacterineae</taxon>
        <taxon>Myxococcaceae</taxon>
        <taxon>Corallococcus</taxon>
    </lineage>
</organism>
<gene>
    <name evidence="2" type="ORF">G4177_26285</name>
</gene>
<protein>
    <submittedName>
        <fullName evidence="2">Nuclear transport factor 2 family protein</fullName>
    </submittedName>
</protein>
<evidence type="ECO:0000259" key="1">
    <source>
        <dbReference type="Pfam" id="PF14534"/>
    </source>
</evidence>
<evidence type="ECO:0000313" key="2">
    <source>
        <dbReference type="EMBL" id="MBE4751686.1"/>
    </source>
</evidence>
<keyword evidence="3" id="KW-1185">Reference proteome</keyword>